<gene>
    <name evidence="1" type="ORF">Bhyg_12172</name>
</gene>
<evidence type="ECO:0000313" key="1">
    <source>
        <dbReference type="EMBL" id="KAJ6639427.1"/>
    </source>
</evidence>
<keyword evidence="2" id="KW-1185">Reference proteome</keyword>
<sequence>MTLYNCIIENWKTYEEEKQELVGLEIEVLFTDVDKQINLVSSPVFKFDIVKLQLVFGELV</sequence>
<organism evidence="1 2">
    <name type="scientific">Pseudolycoriella hygida</name>
    <dbReference type="NCBI Taxonomy" id="35572"/>
    <lineage>
        <taxon>Eukaryota</taxon>
        <taxon>Metazoa</taxon>
        <taxon>Ecdysozoa</taxon>
        <taxon>Arthropoda</taxon>
        <taxon>Hexapoda</taxon>
        <taxon>Insecta</taxon>
        <taxon>Pterygota</taxon>
        <taxon>Neoptera</taxon>
        <taxon>Endopterygota</taxon>
        <taxon>Diptera</taxon>
        <taxon>Nematocera</taxon>
        <taxon>Sciaroidea</taxon>
        <taxon>Sciaridae</taxon>
        <taxon>Pseudolycoriella</taxon>
    </lineage>
</organism>
<dbReference type="EMBL" id="WJQU01000003">
    <property type="protein sequence ID" value="KAJ6639427.1"/>
    <property type="molecule type" value="Genomic_DNA"/>
</dbReference>
<proteinExistence type="predicted"/>
<reference evidence="1" key="1">
    <citation type="submission" date="2022-07" db="EMBL/GenBank/DDBJ databases">
        <authorList>
            <person name="Trinca V."/>
            <person name="Uliana J.V.C."/>
            <person name="Torres T.T."/>
            <person name="Ward R.J."/>
            <person name="Monesi N."/>
        </authorList>
    </citation>
    <scope>NUCLEOTIDE SEQUENCE</scope>
    <source>
        <strain evidence="1">HSMRA1968</strain>
        <tissue evidence="1">Whole embryos</tissue>
    </source>
</reference>
<accession>A0A9Q0MWR2</accession>
<name>A0A9Q0MWR2_9DIPT</name>
<dbReference type="AlphaFoldDB" id="A0A9Q0MWR2"/>
<evidence type="ECO:0000313" key="2">
    <source>
        <dbReference type="Proteomes" id="UP001151699"/>
    </source>
</evidence>
<protein>
    <submittedName>
        <fullName evidence="1">Uncharacterized protein</fullName>
    </submittedName>
</protein>
<dbReference type="Proteomes" id="UP001151699">
    <property type="component" value="Chromosome X"/>
</dbReference>
<comment type="caution">
    <text evidence="1">The sequence shown here is derived from an EMBL/GenBank/DDBJ whole genome shotgun (WGS) entry which is preliminary data.</text>
</comment>